<evidence type="ECO:0000313" key="4">
    <source>
        <dbReference type="Proteomes" id="UP000006875"/>
    </source>
</evidence>
<dbReference type="GO" id="GO:0008832">
    <property type="term" value="F:dGTPase activity"/>
    <property type="evidence" value="ECO:0007669"/>
    <property type="project" value="UniProtKB-EC"/>
</dbReference>
<proteinExistence type="predicted"/>
<dbReference type="PANTHER" id="PTHR11373:SF32">
    <property type="entry name" value="DEOXYGUANOSINETRIPHOSPHATE TRIPHOSPHOHYDROLASE"/>
    <property type="match status" value="1"/>
</dbReference>
<dbReference type="NCBIfam" id="TIGR01353">
    <property type="entry name" value="dGTP_triPase"/>
    <property type="match status" value="1"/>
</dbReference>
<evidence type="ECO:0000259" key="2">
    <source>
        <dbReference type="SMART" id="SM00471"/>
    </source>
</evidence>
<dbReference type="SUPFAM" id="SSF109604">
    <property type="entry name" value="HD-domain/PDEase-like"/>
    <property type="match status" value="1"/>
</dbReference>
<dbReference type="HOGENOM" id="CLU_028163_2_0_0"/>
<dbReference type="InterPro" id="IPR050135">
    <property type="entry name" value="dGTPase-like"/>
</dbReference>
<dbReference type="OrthoDB" id="9803619at2"/>
<dbReference type="KEGG" id="ipo:Ilyop_1426"/>
<protein>
    <submittedName>
        <fullName evidence="3">Deoxyguanosinetriphosphate triphosphohydrolase</fullName>
        <ecNumber evidence="3">3.1.5.1</ecNumber>
    </submittedName>
</protein>
<dbReference type="Pfam" id="PF01966">
    <property type="entry name" value="HD"/>
    <property type="match status" value="1"/>
</dbReference>
<accession>E3HAL9</accession>
<dbReference type="Proteomes" id="UP000006875">
    <property type="component" value="Chromosome"/>
</dbReference>
<dbReference type="AlphaFoldDB" id="E3HAL9"/>
<reference evidence="3 4" key="1">
    <citation type="journal article" date="2010" name="Stand. Genomic Sci.">
        <title>Complete genome sequence of Ilyobacter polytropus type strain (CuHbu1).</title>
        <authorList>
            <person name="Sikorski J."/>
            <person name="Chertkov O."/>
            <person name="Lapidus A."/>
            <person name="Nolan M."/>
            <person name="Lucas S."/>
            <person name="Del Rio T.G."/>
            <person name="Tice H."/>
            <person name="Cheng J.F."/>
            <person name="Tapia R."/>
            <person name="Han C."/>
            <person name="Goodwin L."/>
            <person name="Pitluck S."/>
            <person name="Liolios K."/>
            <person name="Ivanova N."/>
            <person name="Mavromatis K."/>
            <person name="Mikhailova N."/>
            <person name="Pati A."/>
            <person name="Chen A."/>
            <person name="Palaniappan K."/>
            <person name="Land M."/>
            <person name="Hauser L."/>
            <person name="Chang Y.J."/>
            <person name="Jeffries C.D."/>
            <person name="Brambilla E."/>
            <person name="Yasawong M."/>
            <person name="Rohde M."/>
            <person name="Pukall R."/>
            <person name="Spring S."/>
            <person name="Goker M."/>
            <person name="Woyke T."/>
            <person name="Bristow J."/>
            <person name="Eisen J.A."/>
            <person name="Markowitz V."/>
            <person name="Hugenholtz P."/>
            <person name="Kyrpides N.C."/>
            <person name="Klenk H.P."/>
        </authorList>
    </citation>
    <scope>NUCLEOTIDE SEQUENCE [LARGE SCALE GENOMIC DNA]</scope>
    <source>
        <strain evidence="4">ATCC 51220 / DSM 2926 / LMG 16218 / CuHBu1</strain>
    </source>
</reference>
<dbReference type="InterPro" id="IPR023293">
    <property type="entry name" value="dGTP_triP_hydro_central_sf"/>
</dbReference>
<dbReference type="CDD" id="cd00077">
    <property type="entry name" value="HDc"/>
    <property type="match status" value="1"/>
</dbReference>
<keyword evidence="4" id="KW-1185">Reference proteome</keyword>
<dbReference type="InterPro" id="IPR006261">
    <property type="entry name" value="dGTPase"/>
</dbReference>
<keyword evidence="1 3" id="KW-0378">Hydrolase</keyword>
<dbReference type="InterPro" id="IPR006674">
    <property type="entry name" value="HD_domain"/>
</dbReference>
<evidence type="ECO:0000256" key="1">
    <source>
        <dbReference type="ARBA" id="ARBA00022801"/>
    </source>
</evidence>
<gene>
    <name evidence="3" type="ordered locus">Ilyop_1426</name>
</gene>
<dbReference type="Gene3D" id="1.10.3410.10">
    <property type="entry name" value="putative deoxyguanosinetriphosphate triphosphohydrolase like domain"/>
    <property type="match status" value="1"/>
</dbReference>
<dbReference type="STRING" id="572544.Ilyop_1426"/>
<dbReference type="EMBL" id="CP002281">
    <property type="protein sequence ID" value="ADO83206.1"/>
    <property type="molecule type" value="Genomic_DNA"/>
</dbReference>
<sequence>MMNWEDLMKPTKFRPGKGEKKTALSEFKEDYSKIIFSSSFRRLKNKTQIHPLDSNDFIRTRLIHSLEVSTIASEVGGLVESGLIKRGKFPSEMKECMGSVLEAASLLHDVGNPPFGHYGEVIIQDFFTEFFEKKFNENIDFYGEKWSKAELNDFKKFEGNAQTLRVISRLQYIRDEYGLNLTFPTMASIIKYPRSSFEGNNPNMGISYKKFGYFQSEKEPFEKIVSELGIKIDGKARRHPLVFLLEASDDIAYLVADIEDAVKKGILTTEKVREVIEKYLDSENDKEREILESLGEAEVDCLYPDPREIKMQIFRVKIQKFMINETAKSFFNNYENIMRGTYEEELLDSSDAVHLKKAFREILSIIISDKDVIKLEISGDRILRVLLREFTDAVVSPKKDRIGSKEEKLYRLISSNYRFLKDRYPYKNKLYNELKLVTDFICGMTDSYALELYQSIMAIKF</sequence>
<dbReference type="SMART" id="SM00471">
    <property type="entry name" value="HDc"/>
    <property type="match status" value="1"/>
</dbReference>
<dbReference type="eggNOG" id="COG0232">
    <property type="taxonomic scope" value="Bacteria"/>
</dbReference>
<dbReference type="PANTHER" id="PTHR11373">
    <property type="entry name" value="DEOXYNUCLEOSIDE TRIPHOSPHATE TRIPHOSPHOHYDROLASE"/>
    <property type="match status" value="1"/>
</dbReference>
<evidence type="ECO:0000313" key="3">
    <source>
        <dbReference type="EMBL" id="ADO83206.1"/>
    </source>
</evidence>
<name>E3HAL9_ILYPC</name>
<dbReference type="Gene3D" id="1.10.3550.10">
    <property type="entry name" value="eoxyguanosinetriphosphate triphosphohydrolase domain-like"/>
    <property type="match status" value="1"/>
</dbReference>
<dbReference type="InterPro" id="IPR003607">
    <property type="entry name" value="HD/PDEase_dom"/>
</dbReference>
<organism evidence="3 4">
    <name type="scientific">Ilyobacter polytropus (strain ATCC 51220 / DSM 2926 / LMG 16218 / CuHBu1)</name>
    <dbReference type="NCBI Taxonomy" id="572544"/>
    <lineage>
        <taxon>Bacteria</taxon>
        <taxon>Fusobacteriati</taxon>
        <taxon>Fusobacteriota</taxon>
        <taxon>Fusobacteriia</taxon>
        <taxon>Fusobacteriales</taxon>
        <taxon>Fusobacteriaceae</taxon>
        <taxon>Ilyobacter</taxon>
    </lineage>
</organism>
<dbReference type="EC" id="3.1.5.1" evidence="3"/>
<dbReference type="Gene3D" id="1.10.3210.10">
    <property type="entry name" value="Hypothetical protein af1432"/>
    <property type="match status" value="1"/>
</dbReference>
<dbReference type="GO" id="GO:0006203">
    <property type="term" value="P:dGTP catabolic process"/>
    <property type="evidence" value="ECO:0007669"/>
    <property type="project" value="TreeGrafter"/>
</dbReference>
<dbReference type="InterPro" id="IPR027432">
    <property type="entry name" value="dGTP_triphosphohydrolase_C"/>
</dbReference>
<dbReference type="RefSeq" id="WP_013387873.1">
    <property type="nucleotide sequence ID" value="NC_014632.1"/>
</dbReference>
<feature type="domain" description="HD/PDEase" evidence="2">
    <location>
        <begin position="57"/>
        <end position="263"/>
    </location>
</feature>